<dbReference type="Proteomes" id="UP000190750">
    <property type="component" value="Unassembled WGS sequence"/>
</dbReference>
<reference evidence="2 3" key="1">
    <citation type="submission" date="2017-01" db="EMBL/GenBank/DDBJ databases">
        <title>Genome sequencing of Rhodoferax fermentans JCM 7819.</title>
        <authorList>
            <person name="Kim Y.J."/>
            <person name="Farh M.E.-A."/>
            <person name="Yang D.-C."/>
        </authorList>
    </citation>
    <scope>NUCLEOTIDE SEQUENCE [LARGE SCALE GENOMIC DNA]</scope>
    <source>
        <strain evidence="2 3">JCM 7819</strain>
    </source>
</reference>
<dbReference type="InterPro" id="IPR029062">
    <property type="entry name" value="Class_I_gatase-like"/>
</dbReference>
<gene>
    <name evidence="2" type="ORF">RF819_18630</name>
</gene>
<proteinExistence type="predicted"/>
<dbReference type="Gene3D" id="3.40.50.880">
    <property type="match status" value="1"/>
</dbReference>
<comment type="caution">
    <text evidence="2">The sequence shown here is derived from an EMBL/GenBank/DDBJ whole genome shotgun (WGS) entry which is preliminary data.</text>
</comment>
<dbReference type="Pfam" id="PF00117">
    <property type="entry name" value="GATase"/>
    <property type="match status" value="1"/>
</dbReference>
<dbReference type="NCBIfam" id="NF004212">
    <property type="entry name" value="PRK05665.1"/>
    <property type="match status" value="1"/>
</dbReference>
<evidence type="ECO:0000313" key="2">
    <source>
        <dbReference type="EMBL" id="OOV08443.1"/>
    </source>
</evidence>
<dbReference type="STRING" id="28066.RF819_18630"/>
<organism evidence="2 3">
    <name type="scientific">Rhodoferax fermentans</name>
    <dbReference type="NCBI Taxonomy" id="28066"/>
    <lineage>
        <taxon>Bacteria</taxon>
        <taxon>Pseudomonadati</taxon>
        <taxon>Pseudomonadota</taxon>
        <taxon>Betaproteobacteria</taxon>
        <taxon>Burkholderiales</taxon>
        <taxon>Comamonadaceae</taxon>
        <taxon>Rhodoferax</taxon>
    </lineage>
</organism>
<evidence type="ECO:0000313" key="3">
    <source>
        <dbReference type="Proteomes" id="UP000190750"/>
    </source>
</evidence>
<protein>
    <submittedName>
        <fullName evidence="2">Amidotransferase</fullName>
    </submittedName>
</protein>
<dbReference type="PROSITE" id="PS51273">
    <property type="entry name" value="GATASE_TYPE_1"/>
    <property type="match status" value="1"/>
</dbReference>
<dbReference type="GO" id="GO:0016740">
    <property type="term" value="F:transferase activity"/>
    <property type="evidence" value="ECO:0007669"/>
    <property type="project" value="UniProtKB-KW"/>
</dbReference>
<dbReference type="InterPro" id="IPR044992">
    <property type="entry name" value="ChyE-like"/>
</dbReference>
<dbReference type="InterPro" id="IPR017926">
    <property type="entry name" value="GATASE"/>
</dbReference>
<dbReference type="EMBL" id="MTJN01000002">
    <property type="protein sequence ID" value="OOV08443.1"/>
    <property type="molecule type" value="Genomic_DNA"/>
</dbReference>
<name>A0A1T1AWS1_RHOFE</name>
<keyword evidence="3" id="KW-1185">Reference proteome</keyword>
<dbReference type="SUPFAM" id="SSF52317">
    <property type="entry name" value="Class I glutamine amidotransferase-like"/>
    <property type="match status" value="1"/>
</dbReference>
<feature type="domain" description="Glutamine amidotransferase" evidence="1">
    <location>
        <begin position="21"/>
        <end position="189"/>
    </location>
</feature>
<dbReference type="GO" id="GO:0005829">
    <property type="term" value="C:cytosol"/>
    <property type="evidence" value="ECO:0007669"/>
    <property type="project" value="TreeGrafter"/>
</dbReference>
<dbReference type="PANTHER" id="PTHR42695">
    <property type="entry name" value="GLUTAMINE AMIDOTRANSFERASE YLR126C-RELATED"/>
    <property type="match status" value="1"/>
</dbReference>
<sequence>MSMKLCILDNDTLDPAVEPTYKSYGAMTERLLRDAGATGQIDLFNTMQGHYPASFDAYDAVLLTGSKADSFSQEPWVLALRQKVEQLLQAKKKLIGICFGHQLIALCLGARVGRAPQGWGAGRMDYQWLAPDLPQAQGREQIALLASHQDQVFDLPDGARLLATSEFCPVAAFAVEDRVFCVQPHPEFVVDYSAYLLNKRRSSLGEDKYQSCTQSLAKGHDGAAVARLMVAFIEGQALPA</sequence>
<keyword evidence="2" id="KW-0808">Transferase</keyword>
<dbReference type="PANTHER" id="PTHR42695:SF5">
    <property type="entry name" value="GLUTAMINE AMIDOTRANSFERASE YLR126C-RELATED"/>
    <property type="match status" value="1"/>
</dbReference>
<dbReference type="AlphaFoldDB" id="A0A1T1AWS1"/>
<evidence type="ECO:0000259" key="1">
    <source>
        <dbReference type="Pfam" id="PF00117"/>
    </source>
</evidence>
<dbReference type="CDD" id="cd01741">
    <property type="entry name" value="GATase1_1"/>
    <property type="match status" value="1"/>
</dbReference>
<accession>A0A1T1AWS1</accession>